<keyword evidence="6" id="KW-1185">Reference proteome</keyword>
<feature type="domain" description="Reverse transcriptase zinc-binding" evidence="1">
    <location>
        <begin position="2"/>
        <end position="56"/>
    </location>
</feature>
<organism evidence="2 6">
    <name type="scientific">Daucus carota subsp. sativus</name>
    <name type="common">Carrot</name>
    <dbReference type="NCBI Taxonomy" id="79200"/>
    <lineage>
        <taxon>Eukaryota</taxon>
        <taxon>Viridiplantae</taxon>
        <taxon>Streptophyta</taxon>
        <taxon>Embryophyta</taxon>
        <taxon>Tracheophyta</taxon>
        <taxon>Spermatophyta</taxon>
        <taxon>Magnoliopsida</taxon>
        <taxon>eudicotyledons</taxon>
        <taxon>Gunneridae</taxon>
        <taxon>Pentapetalae</taxon>
        <taxon>asterids</taxon>
        <taxon>campanulids</taxon>
        <taxon>Apiales</taxon>
        <taxon>Apiaceae</taxon>
        <taxon>Apioideae</taxon>
        <taxon>Scandiceae</taxon>
        <taxon>Daucinae</taxon>
        <taxon>Daucus</taxon>
        <taxon>Daucus sect. Daucus</taxon>
    </lineage>
</organism>
<dbReference type="EMBL" id="CP093345">
    <property type="protein sequence ID" value="WOG92324.1"/>
    <property type="molecule type" value="Genomic_DNA"/>
</dbReference>
<sequence length="154" mass="17847">MVPKFAFTTWLIVQERLLTKDRMINFRMRTTSSCVLCGVADESHAHLFCHCTYIRSIFASWNHGITSVWDDLKSGRIFTGQISSIEKEISFLFISSVFYSVWRERNLRVHEGGTHNSWASLLVNIKRDVKGKLASSARFRKCVHRDTTLVLNLY</sequence>
<evidence type="ECO:0000313" key="3">
    <source>
        <dbReference type="EMBL" id="WOG92325.1"/>
    </source>
</evidence>
<evidence type="ECO:0000313" key="5">
    <source>
        <dbReference type="EMBL" id="WOG92327.1"/>
    </source>
</evidence>
<dbReference type="EMBL" id="CP093345">
    <property type="protein sequence ID" value="WOG92326.1"/>
    <property type="molecule type" value="Genomic_DNA"/>
</dbReference>
<evidence type="ECO:0000313" key="2">
    <source>
        <dbReference type="EMBL" id="WOG92324.1"/>
    </source>
</evidence>
<dbReference type="Pfam" id="PF13966">
    <property type="entry name" value="zf-RVT"/>
    <property type="match status" value="1"/>
</dbReference>
<reference evidence="2" key="1">
    <citation type="journal article" date="2016" name="Nat. Genet.">
        <title>A high-quality carrot genome assembly provides new insights into carotenoid accumulation and asterid genome evolution.</title>
        <authorList>
            <person name="Iorizzo M."/>
            <person name="Ellison S."/>
            <person name="Senalik D."/>
            <person name="Zeng P."/>
            <person name="Satapoomin P."/>
            <person name="Huang J."/>
            <person name="Bowman M."/>
            <person name="Iovene M."/>
            <person name="Sanseverino W."/>
            <person name="Cavagnaro P."/>
            <person name="Yildiz M."/>
            <person name="Macko-Podgorni A."/>
            <person name="Moranska E."/>
            <person name="Grzebelus E."/>
            <person name="Grzebelus D."/>
            <person name="Ashrafi H."/>
            <person name="Zheng Z."/>
            <person name="Cheng S."/>
            <person name="Spooner D."/>
            <person name="Van Deynze A."/>
            <person name="Simon P."/>
        </authorList>
    </citation>
    <scope>NUCLEOTIDE SEQUENCE</scope>
    <source>
        <tissue evidence="2">Leaf</tissue>
    </source>
</reference>
<protein>
    <recommendedName>
        <fullName evidence="1">Reverse transcriptase zinc-binding domain-containing protein</fullName>
    </recommendedName>
</protein>
<dbReference type="EMBL" id="CP093345">
    <property type="protein sequence ID" value="WOG92327.1"/>
    <property type="molecule type" value="Genomic_DNA"/>
</dbReference>
<proteinExistence type="predicted"/>
<name>A0AAF1AR26_DAUCS</name>
<dbReference type="AlphaFoldDB" id="A0AAF1AR26"/>
<evidence type="ECO:0000313" key="6">
    <source>
        <dbReference type="Proteomes" id="UP000077755"/>
    </source>
</evidence>
<gene>
    <name evidence="2" type="ORF">DCAR_0311588</name>
    <name evidence="3" type="ORF">DCAR_0311589</name>
    <name evidence="4" type="ORF">DCAR_0311590</name>
    <name evidence="5" type="ORF">DCAR_0311591</name>
</gene>
<dbReference type="EMBL" id="CP093345">
    <property type="protein sequence ID" value="WOG92325.1"/>
    <property type="molecule type" value="Genomic_DNA"/>
</dbReference>
<dbReference type="InterPro" id="IPR026960">
    <property type="entry name" value="RVT-Znf"/>
</dbReference>
<dbReference type="Proteomes" id="UP000077755">
    <property type="component" value="Chromosome 3"/>
</dbReference>
<reference evidence="2" key="2">
    <citation type="submission" date="2022-03" db="EMBL/GenBank/DDBJ databases">
        <title>Draft title - Genomic analysis of global carrot germplasm unveils the trajectory of domestication and the origin of high carotenoid orange carrot.</title>
        <authorList>
            <person name="Iorizzo M."/>
            <person name="Ellison S."/>
            <person name="Senalik D."/>
            <person name="Macko-Podgorni A."/>
            <person name="Grzebelus D."/>
            <person name="Bostan H."/>
            <person name="Rolling W."/>
            <person name="Curaba J."/>
            <person name="Simon P."/>
        </authorList>
    </citation>
    <scope>NUCLEOTIDE SEQUENCE</scope>
    <source>
        <tissue evidence="2">Leaf</tissue>
    </source>
</reference>
<evidence type="ECO:0000259" key="1">
    <source>
        <dbReference type="Pfam" id="PF13966"/>
    </source>
</evidence>
<evidence type="ECO:0000313" key="4">
    <source>
        <dbReference type="EMBL" id="WOG92326.1"/>
    </source>
</evidence>
<accession>A0AAF1AR26</accession>